<evidence type="ECO:0000256" key="2">
    <source>
        <dbReference type="ARBA" id="ARBA00022723"/>
    </source>
</evidence>
<evidence type="ECO:0000256" key="9">
    <source>
        <dbReference type="ARBA" id="ARBA00048781"/>
    </source>
</evidence>
<dbReference type="NCBIfam" id="NF003459">
    <property type="entry name" value="PRK05074.1"/>
    <property type="match status" value="1"/>
</dbReference>
<protein>
    <recommendedName>
        <fullName evidence="11">Probable inosine/xanthosine triphosphatase</fullName>
        <shortName evidence="11">ITPase/XTPase</shortName>
        <ecNumber evidence="11">3.6.1.73</ecNumber>
    </recommendedName>
    <alternativeName>
        <fullName evidence="11">Non-canonical purine NTP phosphatase</fullName>
    </alternativeName>
    <alternativeName>
        <fullName evidence="11">Non-standard purine NTP phosphatase</fullName>
    </alternativeName>
    <alternativeName>
        <fullName evidence="11">Nucleoside-triphosphate phosphatase</fullName>
        <shortName evidence="11">NTPase</shortName>
    </alternativeName>
</protein>
<dbReference type="GO" id="GO:0046872">
    <property type="term" value="F:metal ion binding"/>
    <property type="evidence" value="ECO:0007669"/>
    <property type="project" value="UniProtKB-KW"/>
</dbReference>
<evidence type="ECO:0000256" key="5">
    <source>
        <dbReference type="ARBA" id="ARBA00022842"/>
    </source>
</evidence>
<gene>
    <name evidence="13" type="ORF">LARV_03840</name>
</gene>
<feature type="binding site" evidence="11">
    <location>
        <begin position="8"/>
        <end position="13"/>
    </location>
    <ligand>
        <name>substrate</name>
    </ligand>
</feature>
<dbReference type="Proteomes" id="UP000055060">
    <property type="component" value="Unassembled WGS sequence"/>
</dbReference>
<evidence type="ECO:0000313" key="13">
    <source>
        <dbReference type="EMBL" id="GAP16044.1"/>
    </source>
</evidence>
<dbReference type="InterPro" id="IPR050299">
    <property type="entry name" value="YjjX_NTPase"/>
</dbReference>
<keyword evidence="7 11" id="KW-0464">Manganese</keyword>
<dbReference type="PANTHER" id="PTHR34699:SF2">
    <property type="entry name" value="NON-CANONICAL PURINE NTP PHOSPHATASE_PRRC1 DOMAIN-CONTAINING PROTEIN"/>
    <property type="match status" value="1"/>
</dbReference>
<dbReference type="InterPro" id="IPR002786">
    <property type="entry name" value="Non_canon_purine_NTPase"/>
</dbReference>
<keyword evidence="5 11" id="KW-0460">Magnesium</keyword>
<comment type="catalytic activity">
    <reaction evidence="9 11">
        <text>XTP + H2O = XDP + phosphate + H(+)</text>
        <dbReference type="Rhea" id="RHEA:28406"/>
        <dbReference type="ChEBI" id="CHEBI:15377"/>
        <dbReference type="ChEBI" id="CHEBI:15378"/>
        <dbReference type="ChEBI" id="CHEBI:43474"/>
        <dbReference type="ChEBI" id="CHEBI:59884"/>
        <dbReference type="ChEBI" id="CHEBI:61314"/>
        <dbReference type="EC" id="3.6.1.73"/>
    </reaction>
</comment>
<dbReference type="RefSeq" id="WP_075075432.1">
    <property type="nucleotide sequence ID" value="NZ_DF967973.1"/>
</dbReference>
<comment type="similarity">
    <text evidence="10 11">Belongs to the YjjX NTPase family.</text>
</comment>
<comment type="subunit">
    <text evidence="11">Homodimer.</text>
</comment>
<comment type="cofactor">
    <cofactor evidence="11">
        <name>Mg(2+)</name>
        <dbReference type="ChEBI" id="CHEBI:18420"/>
    </cofactor>
    <cofactor evidence="11">
        <name>Mn(2+)</name>
        <dbReference type="ChEBI" id="CHEBI:29035"/>
    </cofactor>
    <text evidence="11">Binds 1 divalent metal cation per subunit; can use either Mg(2+) or Mn(2+).</text>
</comment>
<keyword evidence="6 11" id="KW-0546">Nucleotide metabolism</keyword>
<evidence type="ECO:0000259" key="12">
    <source>
        <dbReference type="Pfam" id="PF01931"/>
    </source>
</evidence>
<dbReference type="STRING" id="360412.LARV_03840"/>
<accession>A0A0K8MXR6</accession>
<evidence type="ECO:0000313" key="14">
    <source>
        <dbReference type="Proteomes" id="UP000055060"/>
    </source>
</evidence>
<comment type="cofactor">
    <cofactor evidence="1">
        <name>Mn(2+)</name>
        <dbReference type="ChEBI" id="CHEBI:29035"/>
    </cofactor>
</comment>
<comment type="caution">
    <text evidence="11">Lacks conserved residue(s) required for the propagation of feature annotation.</text>
</comment>
<dbReference type="HAMAP" id="MF_00648">
    <property type="entry name" value="Non_canon_purine_NTPase_YjjX"/>
    <property type="match status" value="1"/>
</dbReference>
<keyword evidence="3 11" id="KW-0547">Nucleotide-binding</keyword>
<dbReference type="GO" id="GO:0000166">
    <property type="term" value="F:nucleotide binding"/>
    <property type="evidence" value="ECO:0007669"/>
    <property type="project" value="UniProtKB-KW"/>
</dbReference>
<proteinExistence type="inferred from homology"/>
<dbReference type="OrthoDB" id="164951at2"/>
<feature type="domain" description="Non-canonical purine NTP phosphatase/PRRC1" evidence="12">
    <location>
        <begin position="7"/>
        <end position="168"/>
    </location>
</feature>
<dbReference type="EMBL" id="DF967973">
    <property type="protein sequence ID" value="GAP16044.1"/>
    <property type="molecule type" value="Genomic_DNA"/>
</dbReference>
<sequence length="180" mass="18881">MKTLVVASTNPVKAQASLNGFQRMFPAETFAVVPLSAPSGVSNQPMDSAETLRGALNRAEAARALHPQADFWVGIEGGVEETGGELAVFAWVAVLSPAATGKARTGTFFLPPAVAKLVRQGIELGEADDIIFGAVNSKQQNGAIGLLTGDVIDRAALYEHAVVLALVGYKNPDLYQDGKF</sequence>
<dbReference type="GO" id="GO:0103023">
    <property type="term" value="F:ITPase activity"/>
    <property type="evidence" value="ECO:0007669"/>
    <property type="project" value="UniProtKB-EC"/>
</dbReference>
<keyword evidence="4 11" id="KW-0378">Hydrolase</keyword>
<name>A0A0K8MXR6_9CHLR</name>
<dbReference type="InterPro" id="IPR026533">
    <property type="entry name" value="NTPase/PRRC1"/>
</dbReference>
<comment type="catalytic activity">
    <reaction evidence="8 11">
        <text>ITP + H2O = IDP + phosphate + H(+)</text>
        <dbReference type="Rhea" id="RHEA:28330"/>
        <dbReference type="ChEBI" id="CHEBI:15377"/>
        <dbReference type="ChEBI" id="CHEBI:15378"/>
        <dbReference type="ChEBI" id="CHEBI:43474"/>
        <dbReference type="ChEBI" id="CHEBI:58280"/>
        <dbReference type="ChEBI" id="CHEBI:61402"/>
        <dbReference type="EC" id="3.6.1.73"/>
    </reaction>
</comment>
<dbReference type="EC" id="3.6.1.73" evidence="11"/>
<evidence type="ECO:0000256" key="4">
    <source>
        <dbReference type="ARBA" id="ARBA00022801"/>
    </source>
</evidence>
<evidence type="ECO:0000256" key="11">
    <source>
        <dbReference type="HAMAP-Rule" id="MF_00648"/>
    </source>
</evidence>
<reference evidence="13" key="1">
    <citation type="submission" date="2015-07" db="EMBL/GenBank/DDBJ databases">
        <title>Draft Genome Sequences of Anaerolinea thermolimosa IMO-1, Bellilinea caldifistulae GOMI-1, Leptolinea tardivitalis YMTK-2, Levilinea saccharolytica KIBI-1,Longilinea arvoryzae KOME-1, Previously Described as Members of the Anaerolineaceae (Chloroflexi).</title>
        <authorList>
            <person name="Sekiguchi Y."/>
            <person name="Ohashi A."/>
            <person name="Matsuura N."/>
            <person name="Tourlousse M.D."/>
        </authorList>
    </citation>
    <scope>NUCLEOTIDE SEQUENCE [LARGE SCALE GENOMIC DNA]</scope>
    <source>
        <strain evidence="13">KOME-1</strain>
    </source>
</reference>
<dbReference type="GO" id="GO:0009117">
    <property type="term" value="P:nucleotide metabolic process"/>
    <property type="evidence" value="ECO:0007669"/>
    <property type="project" value="UniProtKB-KW"/>
</dbReference>
<evidence type="ECO:0000256" key="6">
    <source>
        <dbReference type="ARBA" id="ARBA00023080"/>
    </source>
</evidence>
<dbReference type="Pfam" id="PF01931">
    <property type="entry name" value="NTPase_I-T"/>
    <property type="match status" value="1"/>
</dbReference>
<organism evidence="13">
    <name type="scientific">Longilinea arvoryzae</name>
    <dbReference type="NCBI Taxonomy" id="360412"/>
    <lineage>
        <taxon>Bacteria</taxon>
        <taxon>Bacillati</taxon>
        <taxon>Chloroflexota</taxon>
        <taxon>Anaerolineae</taxon>
        <taxon>Anaerolineales</taxon>
        <taxon>Anaerolineaceae</taxon>
        <taxon>Longilinea</taxon>
    </lineage>
</organism>
<dbReference type="AlphaFoldDB" id="A0A0K8MXR6"/>
<dbReference type="SUPFAM" id="SSF52972">
    <property type="entry name" value="ITPase-like"/>
    <property type="match status" value="1"/>
</dbReference>
<comment type="function">
    <text evidence="11">Phosphatase that hydrolyzes non-canonical purine nucleotides such as XTP and ITP to their respective diphosphate derivatives. Probably excludes non-canonical purines from DNA/RNA precursor pool, thus preventing their incorporation into DNA/RNA and avoiding chromosomal lesions.</text>
</comment>
<keyword evidence="14" id="KW-1185">Reference proteome</keyword>
<dbReference type="Gene3D" id="3.90.950.10">
    <property type="match status" value="1"/>
</dbReference>
<dbReference type="GO" id="GO:0006772">
    <property type="term" value="P:thiamine metabolic process"/>
    <property type="evidence" value="ECO:0007669"/>
    <property type="project" value="TreeGrafter"/>
</dbReference>
<dbReference type="FunFam" id="3.90.950.10:FF:000002">
    <property type="entry name" value="Inosine/xanthosine triphosphatase"/>
    <property type="match status" value="1"/>
</dbReference>
<dbReference type="NCBIfam" id="TIGR00258">
    <property type="entry name" value="inosine/xanthosine triphosphatase"/>
    <property type="match status" value="1"/>
</dbReference>
<evidence type="ECO:0000256" key="3">
    <source>
        <dbReference type="ARBA" id="ARBA00022741"/>
    </source>
</evidence>
<evidence type="ECO:0000256" key="1">
    <source>
        <dbReference type="ARBA" id="ARBA00001936"/>
    </source>
</evidence>
<evidence type="ECO:0000256" key="8">
    <source>
        <dbReference type="ARBA" id="ARBA00048174"/>
    </source>
</evidence>
<evidence type="ECO:0000256" key="10">
    <source>
        <dbReference type="ARBA" id="ARBA00060855"/>
    </source>
</evidence>
<keyword evidence="2 11" id="KW-0479">Metal-binding</keyword>
<dbReference type="InterPro" id="IPR029001">
    <property type="entry name" value="ITPase-like_fam"/>
</dbReference>
<feature type="binding site" evidence="11">
    <location>
        <position position="68"/>
    </location>
    <ligand>
        <name>Mg(2+)</name>
        <dbReference type="ChEBI" id="CHEBI:18420"/>
    </ligand>
</feature>
<dbReference type="PANTHER" id="PTHR34699">
    <property type="match status" value="1"/>
</dbReference>
<evidence type="ECO:0000256" key="7">
    <source>
        <dbReference type="ARBA" id="ARBA00023211"/>
    </source>
</evidence>